<evidence type="ECO:0000313" key="1">
    <source>
        <dbReference type="EMBL" id="RMJ01516.1"/>
    </source>
</evidence>
<dbReference type="Proteomes" id="UP000277212">
    <property type="component" value="Unassembled WGS sequence"/>
</dbReference>
<accession>A0A3M2R8A7</accession>
<evidence type="ECO:0000313" key="2">
    <source>
        <dbReference type="Proteomes" id="UP000277212"/>
    </source>
</evidence>
<name>A0A3M2R8A7_9HYPO</name>
<gene>
    <name evidence="1" type="ORF">CDV36_015740</name>
</gene>
<proteinExistence type="predicted"/>
<reference evidence="1 2" key="1">
    <citation type="submission" date="2017-06" db="EMBL/GenBank/DDBJ databases">
        <title>Comparative genomic analysis of Ambrosia Fusariam Clade fungi.</title>
        <authorList>
            <person name="Stajich J.E."/>
            <person name="Carrillo J."/>
            <person name="Kijimoto T."/>
            <person name="Eskalen A."/>
            <person name="O'Donnell K."/>
            <person name="Kasson M."/>
        </authorList>
    </citation>
    <scope>NUCLEOTIDE SEQUENCE [LARGE SCALE GENOMIC DNA]</scope>
    <source>
        <strain evidence="1">UCR3666</strain>
    </source>
</reference>
<dbReference type="AlphaFoldDB" id="A0A3M2R8A7"/>
<sequence length="97" mass="11107">MYFSTENLTAEEATGLLNGRFQLDKMLKLSKVDIRDFQQLSQTAAFRNAMKRQLRVNWTEHPDEGGWKPTCGQGVAVKRLEEWATSVVYAQMMGRPP</sequence>
<dbReference type="EMBL" id="NKUJ01000648">
    <property type="protein sequence ID" value="RMJ01516.1"/>
    <property type="molecule type" value="Genomic_DNA"/>
</dbReference>
<dbReference type="OrthoDB" id="5033009at2759"/>
<organism evidence="1 2">
    <name type="scientific">Fusarium kuroshium</name>
    <dbReference type="NCBI Taxonomy" id="2010991"/>
    <lineage>
        <taxon>Eukaryota</taxon>
        <taxon>Fungi</taxon>
        <taxon>Dikarya</taxon>
        <taxon>Ascomycota</taxon>
        <taxon>Pezizomycotina</taxon>
        <taxon>Sordariomycetes</taxon>
        <taxon>Hypocreomycetidae</taxon>
        <taxon>Hypocreales</taxon>
        <taxon>Nectriaceae</taxon>
        <taxon>Fusarium</taxon>
        <taxon>Fusarium solani species complex</taxon>
    </lineage>
</organism>
<protein>
    <submittedName>
        <fullName evidence="1">Uncharacterized protein</fullName>
    </submittedName>
</protein>
<keyword evidence="2" id="KW-1185">Reference proteome</keyword>
<comment type="caution">
    <text evidence="1">The sequence shown here is derived from an EMBL/GenBank/DDBJ whole genome shotgun (WGS) entry which is preliminary data.</text>
</comment>